<feature type="domain" description="Anaphase-promoting complex subunit 4 long" evidence="9">
    <location>
        <begin position="267"/>
        <end position="464"/>
    </location>
</feature>
<dbReference type="Pfam" id="PF12896">
    <property type="entry name" value="ANAPC4"/>
    <property type="match status" value="1"/>
</dbReference>
<dbReference type="STRING" id="341454.A0A4S2N7U5"/>
<dbReference type="EMBL" id="ML220112">
    <property type="protein sequence ID" value="TGZ85442.1"/>
    <property type="molecule type" value="Genomic_DNA"/>
</dbReference>
<dbReference type="InterPro" id="IPR015943">
    <property type="entry name" value="WD40/YVTN_repeat-like_dom_sf"/>
</dbReference>
<name>A0A4S2N7U5_9PEZI</name>
<dbReference type="PROSITE" id="PS50082">
    <property type="entry name" value="WD_REPEATS_2"/>
    <property type="match status" value="1"/>
</dbReference>
<evidence type="ECO:0000256" key="4">
    <source>
        <dbReference type="ARBA" id="ARBA00022786"/>
    </source>
</evidence>
<dbReference type="InterPro" id="IPR036322">
    <property type="entry name" value="WD40_repeat_dom_sf"/>
</dbReference>
<gene>
    <name evidence="10" type="ORF">EX30DRAFT_368528</name>
</gene>
<dbReference type="Pfam" id="PF12894">
    <property type="entry name" value="ANAPC4_WD40"/>
    <property type="match status" value="1"/>
</dbReference>
<organism evidence="10 11">
    <name type="scientific">Ascodesmis nigricans</name>
    <dbReference type="NCBI Taxonomy" id="341454"/>
    <lineage>
        <taxon>Eukaryota</taxon>
        <taxon>Fungi</taxon>
        <taxon>Dikarya</taxon>
        <taxon>Ascomycota</taxon>
        <taxon>Pezizomycotina</taxon>
        <taxon>Pezizomycetes</taxon>
        <taxon>Pezizales</taxon>
        <taxon>Ascodesmidaceae</taxon>
        <taxon>Ascodesmis</taxon>
    </lineage>
</organism>
<keyword evidence="11" id="KW-1185">Reference proteome</keyword>
<feature type="compositionally biased region" description="Acidic residues" evidence="7">
    <location>
        <begin position="742"/>
        <end position="767"/>
    </location>
</feature>
<evidence type="ECO:0000313" key="11">
    <source>
        <dbReference type="Proteomes" id="UP000298138"/>
    </source>
</evidence>
<protein>
    <recommendedName>
        <fullName evidence="1">Anaphase-promoting complex subunit 4</fullName>
    </recommendedName>
</protein>
<sequence>MEEDVADRPSMSPPPERGFRVIFQKSFAHPSRPGLLHWSPQLDLIALVTANDTILLYRMNGQRVWSVPHKLGPDLRIEQLRWRPDGKMIAIGYSDGSTRIYDVNNGKPIHKLVSEAADFGAVSCVSWVDNHSHAINTNVSPETKSTECTPQVLFDLDISSMLPRLSILPSSSGPESTFTSKTTLDALINAVTKGGEGSHLDILLIGEKGGKVLLNVFDSFLIGTMDLTKLSSQLKEPARVIRHTASSDLSTQSLLLVRNNSGSLLFTTMDILFIHQFGQHLFQLASTSTRVQALLRYMSETVRALQTEFKSMNDLSRRYVRSISNEVEDAGSEIGLEFFEFLVTGLPSPVLREWLLDVLMERGQKMWEKGCITGYETLRRLAHEHLLPTCERLVVLLCRLRGLARWKESGSPLGLEPDDFTRCLDVVSGITLFTHELLMKVNKELDLCASFMGWLKHALDHLSTVIEIDEKPADEPTVDALKVAEFIGNHLKQSTLEPFFHKDNSVRLRDINKRGESIAELYSKANGSASSLPGFGELVEFLDELCKSVFAKPQQAMRQQLRLGRHLILHEKELKTMEMRMIDSEKGNSSALMVLHSDEIEPNSLVIVKCEIKITGGLSSIESVGCAKVHFPQKYQELVDIQFVDDNLLILLLHNPDKTSVLITFDYSSIELEKSLPFSNNLQPLFSHGLSLPSQEMGIVMQRNYPASWTPAQISVNGKEGRRIGCVVADDRMRYSIFDLDHPEEEDEDEGEYSDEEMEVEEKELEE</sequence>
<reference evidence="10 11" key="1">
    <citation type="submission" date="2019-04" db="EMBL/GenBank/DDBJ databases">
        <title>Comparative genomics and transcriptomics to analyze fruiting body development in filamentous ascomycetes.</title>
        <authorList>
            <consortium name="DOE Joint Genome Institute"/>
            <person name="Lutkenhaus R."/>
            <person name="Traeger S."/>
            <person name="Breuer J."/>
            <person name="Kuo A."/>
            <person name="Lipzen A."/>
            <person name="Pangilinan J."/>
            <person name="Dilworth D."/>
            <person name="Sandor L."/>
            <person name="Poggeler S."/>
            <person name="Barry K."/>
            <person name="Grigoriev I.V."/>
            <person name="Nowrousian M."/>
        </authorList>
    </citation>
    <scope>NUCLEOTIDE SEQUENCE [LARGE SCALE GENOMIC DNA]</scope>
    <source>
        <strain evidence="10 11">CBS 389.68</strain>
    </source>
</reference>
<dbReference type="PANTHER" id="PTHR13260">
    <property type="entry name" value="ANAPHASE PROMOTING COMPLEX SUBUNIT 4 APC4"/>
    <property type="match status" value="1"/>
</dbReference>
<keyword evidence="6" id="KW-0853">WD repeat</keyword>
<feature type="domain" description="Anaphase-promoting complex subunit 4-like WD40" evidence="8">
    <location>
        <begin position="36"/>
        <end position="129"/>
    </location>
</feature>
<evidence type="ECO:0000256" key="1">
    <source>
        <dbReference type="ARBA" id="ARBA00016067"/>
    </source>
</evidence>
<dbReference type="InterPro" id="IPR024790">
    <property type="entry name" value="APC4_long_dom"/>
</dbReference>
<dbReference type="OrthoDB" id="2110451at2759"/>
<evidence type="ECO:0000256" key="6">
    <source>
        <dbReference type="PROSITE-ProRule" id="PRU00221"/>
    </source>
</evidence>
<dbReference type="PANTHER" id="PTHR13260:SF0">
    <property type="entry name" value="ANAPHASE-PROMOTING COMPLEX SUBUNIT 4"/>
    <property type="match status" value="1"/>
</dbReference>
<keyword evidence="2" id="KW-0132">Cell division</keyword>
<feature type="repeat" description="WD" evidence="6">
    <location>
        <begin position="77"/>
        <end position="111"/>
    </location>
</feature>
<evidence type="ECO:0000256" key="5">
    <source>
        <dbReference type="ARBA" id="ARBA00023306"/>
    </source>
</evidence>
<dbReference type="GO" id="GO:0005680">
    <property type="term" value="C:anaphase-promoting complex"/>
    <property type="evidence" value="ECO:0007669"/>
    <property type="project" value="InterPro"/>
</dbReference>
<accession>A0A4S2N7U5</accession>
<evidence type="ECO:0000256" key="7">
    <source>
        <dbReference type="SAM" id="MobiDB-lite"/>
    </source>
</evidence>
<feature type="region of interest" description="Disordered" evidence="7">
    <location>
        <begin position="740"/>
        <end position="767"/>
    </location>
</feature>
<dbReference type="GO" id="GO:0051301">
    <property type="term" value="P:cell division"/>
    <property type="evidence" value="ECO:0007669"/>
    <property type="project" value="UniProtKB-KW"/>
</dbReference>
<evidence type="ECO:0000259" key="9">
    <source>
        <dbReference type="Pfam" id="PF12896"/>
    </source>
</evidence>
<evidence type="ECO:0000256" key="3">
    <source>
        <dbReference type="ARBA" id="ARBA00022776"/>
    </source>
</evidence>
<dbReference type="InterPro" id="IPR001680">
    <property type="entry name" value="WD40_rpt"/>
</dbReference>
<dbReference type="GO" id="GO:0031145">
    <property type="term" value="P:anaphase-promoting complex-dependent catabolic process"/>
    <property type="evidence" value="ECO:0007669"/>
    <property type="project" value="InterPro"/>
</dbReference>
<dbReference type="InterPro" id="IPR024977">
    <property type="entry name" value="Apc4-like_WD40_dom"/>
</dbReference>
<keyword evidence="5" id="KW-0131">Cell cycle</keyword>
<evidence type="ECO:0000313" key="10">
    <source>
        <dbReference type="EMBL" id="TGZ85442.1"/>
    </source>
</evidence>
<dbReference type="AlphaFoldDB" id="A0A4S2N7U5"/>
<proteinExistence type="predicted"/>
<evidence type="ECO:0000256" key="2">
    <source>
        <dbReference type="ARBA" id="ARBA00022618"/>
    </source>
</evidence>
<keyword evidence="3" id="KW-0498">Mitosis</keyword>
<keyword evidence="4" id="KW-0833">Ubl conjugation pathway</keyword>
<dbReference type="InParanoid" id="A0A4S2N7U5"/>
<dbReference type="Proteomes" id="UP000298138">
    <property type="component" value="Unassembled WGS sequence"/>
</dbReference>
<dbReference type="GO" id="GO:0034399">
    <property type="term" value="C:nuclear periphery"/>
    <property type="evidence" value="ECO:0007669"/>
    <property type="project" value="TreeGrafter"/>
</dbReference>
<evidence type="ECO:0000259" key="8">
    <source>
        <dbReference type="Pfam" id="PF12894"/>
    </source>
</evidence>
<dbReference type="InterPro" id="IPR024789">
    <property type="entry name" value="APC4"/>
</dbReference>
<dbReference type="Gene3D" id="2.130.10.10">
    <property type="entry name" value="YVTN repeat-like/Quinoprotein amine dehydrogenase"/>
    <property type="match status" value="1"/>
</dbReference>
<dbReference type="GO" id="GO:0070979">
    <property type="term" value="P:protein K11-linked ubiquitination"/>
    <property type="evidence" value="ECO:0007669"/>
    <property type="project" value="TreeGrafter"/>
</dbReference>
<dbReference type="SUPFAM" id="SSF50978">
    <property type="entry name" value="WD40 repeat-like"/>
    <property type="match status" value="1"/>
</dbReference>